<proteinExistence type="predicted"/>
<dbReference type="EMBL" id="CAUYUJ010018247">
    <property type="protein sequence ID" value="CAK0881913.1"/>
    <property type="molecule type" value="Genomic_DNA"/>
</dbReference>
<reference evidence="1" key="1">
    <citation type="submission" date="2023-10" db="EMBL/GenBank/DDBJ databases">
        <authorList>
            <person name="Chen Y."/>
            <person name="Shah S."/>
            <person name="Dougan E. K."/>
            <person name="Thang M."/>
            <person name="Chan C."/>
        </authorList>
    </citation>
    <scope>NUCLEOTIDE SEQUENCE [LARGE SCALE GENOMIC DNA]</scope>
</reference>
<protein>
    <submittedName>
        <fullName evidence="1">Uncharacterized protein</fullName>
    </submittedName>
</protein>
<keyword evidence="2" id="KW-1185">Reference proteome</keyword>
<evidence type="ECO:0000313" key="1">
    <source>
        <dbReference type="EMBL" id="CAK0881913.1"/>
    </source>
</evidence>
<gene>
    <name evidence="1" type="ORF">PCOR1329_LOCUS64616</name>
</gene>
<evidence type="ECO:0000313" key="2">
    <source>
        <dbReference type="Proteomes" id="UP001189429"/>
    </source>
</evidence>
<organism evidence="1 2">
    <name type="scientific">Prorocentrum cordatum</name>
    <dbReference type="NCBI Taxonomy" id="2364126"/>
    <lineage>
        <taxon>Eukaryota</taxon>
        <taxon>Sar</taxon>
        <taxon>Alveolata</taxon>
        <taxon>Dinophyceae</taxon>
        <taxon>Prorocentrales</taxon>
        <taxon>Prorocentraceae</taxon>
        <taxon>Prorocentrum</taxon>
    </lineage>
</organism>
<sequence length="181" mass="21290">MHFDAVLSPCVMNRTFEVNKLGVFNFKKLYMTSVEFFEGCNCYNETEGKCKPKKKCHWHHWHNYHKVEWSTALAQVHEAFPATTFDFNDTDIWKMDDDNFLHSSPCISTLPVTVRHIRRTEESAPRNCRVTHLEAFGANFQRGYSGHGLRRRLLQYFDTLFLEAAHIQLRPQDGSHRELEP</sequence>
<dbReference type="Proteomes" id="UP001189429">
    <property type="component" value="Unassembled WGS sequence"/>
</dbReference>
<comment type="caution">
    <text evidence="1">The sequence shown here is derived from an EMBL/GenBank/DDBJ whole genome shotgun (WGS) entry which is preliminary data.</text>
</comment>
<accession>A0ABN9WA67</accession>
<name>A0ABN9WA67_9DINO</name>